<feature type="transmembrane region" description="Helical" evidence="1">
    <location>
        <begin position="20"/>
        <end position="43"/>
    </location>
</feature>
<dbReference type="AlphaFoldDB" id="A0A251IP43"/>
<dbReference type="EMBL" id="CM004404">
    <property type="protein sequence ID" value="OAY22489.1"/>
    <property type="molecule type" value="Genomic_DNA"/>
</dbReference>
<name>A0A251IP43_MANES</name>
<evidence type="ECO:0008006" key="3">
    <source>
        <dbReference type="Google" id="ProtNLM"/>
    </source>
</evidence>
<keyword evidence="1" id="KW-1133">Transmembrane helix</keyword>
<evidence type="ECO:0000256" key="1">
    <source>
        <dbReference type="SAM" id="Phobius"/>
    </source>
</evidence>
<gene>
    <name evidence="2" type="ORF">MANES_18G002600</name>
</gene>
<protein>
    <recommendedName>
        <fullName evidence="3">Transmembrane protein</fullName>
    </recommendedName>
</protein>
<organism evidence="2">
    <name type="scientific">Manihot esculenta</name>
    <name type="common">Cassava</name>
    <name type="synonym">Jatropha manihot</name>
    <dbReference type="NCBI Taxonomy" id="3983"/>
    <lineage>
        <taxon>Eukaryota</taxon>
        <taxon>Viridiplantae</taxon>
        <taxon>Streptophyta</taxon>
        <taxon>Embryophyta</taxon>
        <taxon>Tracheophyta</taxon>
        <taxon>Spermatophyta</taxon>
        <taxon>Magnoliopsida</taxon>
        <taxon>eudicotyledons</taxon>
        <taxon>Gunneridae</taxon>
        <taxon>Pentapetalae</taxon>
        <taxon>rosids</taxon>
        <taxon>fabids</taxon>
        <taxon>Malpighiales</taxon>
        <taxon>Euphorbiaceae</taxon>
        <taxon>Crotonoideae</taxon>
        <taxon>Manihoteae</taxon>
        <taxon>Manihot</taxon>
    </lineage>
</organism>
<reference evidence="2" key="1">
    <citation type="submission" date="2016-02" db="EMBL/GenBank/DDBJ databases">
        <title>WGS assembly of Manihot esculenta.</title>
        <authorList>
            <person name="Bredeson J.V."/>
            <person name="Prochnik S.E."/>
            <person name="Lyons J.B."/>
            <person name="Schmutz J."/>
            <person name="Grimwood J."/>
            <person name="Vrebalov J."/>
            <person name="Bart R.S."/>
            <person name="Amuge T."/>
            <person name="Ferguson M.E."/>
            <person name="Green R."/>
            <person name="Putnam N."/>
            <person name="Stites J."/>
            <person name="Rounsley S."/>
            <person name="Rokhsar D.S."/>
        </authorList>
    </citation>
    <scope>NUCLEOTIDE SEQUENCE [LARGE SCALE GENOMIC DNA]</scope>
    <source>
        <tissue evidence="2">Leaf</tissue>
    </source>
</reference>
<dbReference type="EMBL" id="CM004404">
    <property type="protein sequence ID" value="OAY22490.1"/>
    <property type="molecule type" value="Genomic_DNA"/>
</dbReference>
<evidence type="ECO:0000313" key="2">
    <source>
        <dbReference type="EMBL" id="OAY22490.1"/>
    </source>
</evidence>
<sequence length="58" mass="6470">MDPPPRMTSPPNKTLVVPLSLFWAALMVELHAIVDLCFFFYVLGHVIILNSGSSSWIP</sequence>
<keyword evidence="1" id="KW-0472">Membrane</keyword>
<keyword evidence="1" id="KW-0812">Transmembrane</keyword>
<accession>A0A251IP43</accession>
<dbReference type="EMBL" id="CM004404">
    <property type="protein sequence ID" value="OAY22488.1"/>
    <property type="molecule type" value="Genomic_DNA"/>
</dbReference>
<proteinExistence type="predicted"/>